<dbReference type="AlphaFoldDB" id="A0AAV4SNW4"/>
<proteinExistence type="predicted"/>
<evidence type="ECO:0000313" key="2">
    <source>
        <dbReference type="Proteomes" id="UP001054945"/>
    </source>
</evidence>
<dbReference type="EMBL" id="BPLR01009784">
    <property type="protein sequence ID" value="GIY34556.1"/>
    <property type="molecule type" value="Genomic_DNA"/>
</dbReference>
<accession>A0AAV4SNW4</accession>
<name>A0AAV4SNW4_CAEEX</name>
<dbReference type="Proteomes" id="UP001054945">
    <property type="component" value="Unassembled WGS sequence"/>
</dbReference>
<sequence>MHRLHQIERQFTKNSSFSEPTEYRKLTEDYLKLRHMEVITENDIHVPANSSFYLPHHLVPNKSGDKFRLISDGLDLLSIQMVFLSTKN</sequence>
<organism evidence="1 2">
    <name type="scientific">Caerostris extrusa</name>
    <name type="common">Bark spider</name>
    <name type="synonym">Caerostris bankana</name>
    <dbReference type="NCBI Taxonomy" id="172846"/>
    <lineage>
        <taxon>Eukaryota</taxon>
        <taxon>Metazoa</taxon>
        <taxon>Ecdysozoa</taxon>
        <taxon>Arthropoda</taxon>
        <taxon>Chelicerata</taxon>
        <taxon>Arachnida</taxon>
        <taxon>Araneae</taxon>
        <taxon>Araneomorphae</taxon>
        <taxon>Entelegynae</taxon>
        <taxon>Araneoidea</taxon>
        <taxon>Araneidae</taxon>
        <taxon>Caerostris</taxon>
    </lineage>
</organism>
<evidence type="ECO:0000313" key="1">
    <source>
        <dbReference type="EMBL" id="GIY34556.1"/>
    </source>
</evidence>
<gene>
    <name evidence="1" type="ORF">CEXT_292221</name>
</gene>
<protein>
    <submittedName>
        <fullName evidence="1">Uncharacterized protein LOC103569155, partial</fullName>
    </submittedName>
</protein>
<keyword evidence="2" id="KW-1185">Reference proteome</keyword>
<reference evidence="1 2" key="1">
    <citation type="submission" date="2021-06" db="EMBL/GenBank/DDBJ databases">
        <title>Caerostris extrusa draft genome.</title>
        <authorList>
            <person name="Kono N."/>
            <person name="Arakawa K."/>
        </authorList>
    </citation>
    <scope>NUCLEOTIDE SEQUENCE [LARGE SCALE GENOMIC DNA]</scope>
</reference>
<comment type="caution">
    <text evidence="1">The sequence shown here is derived from an EMBL/GenBank/DDBJ whole genome shotgun (WGS) entry which is preliminary data.</text>
</comment>